<evidence type="ECO:0000259" key="11">
    <source>
        <dbReference type="PROSITE" id="PS50157"/>
    </source>
</evidence>
<evidence type="ECO:0000256" key="7">
    <source>
        <dbReference type="ARBA" id="ARBA00023242"/>
    </source>
</evidence>
<dbReference type="InterPro" id="IPR050806">
    <property type="entry name" value="pacC/RIM101"/>
</dbReference>
<organism evidence="12 13">
    <name type="scientific">Malassezia sympodialis (strain ATCC 42132)</name>
    <name type="common">Atopic eczema-associated yeast</name>
    <dbReference type="NCBI Taxonomy" id="1230383"/>
    <lineage>
        <taxon>Eukaryota</taxon>
        <taxon>Fungi</taxon>
        <taxon>Dikarya</taxon>
        <taxon>Basidiomycota</taxon>
        <taxon>Ustilaginomycotina</taxon>
        <taxon>Malasseziomycetes</taxon>
        <taxon>Malasseziales</taxon>
        <taxon>Malasseziaceae</taxon>
        <taxon>Malassezia</taxon>
    </lineage>
</organism>
<dbReference type="PROSITE" id="PS00028">
    <property type="entry name" value="ZINC_FINGER_C2H2_1"/>
    <property type="match status" value="2"/>
</dbReference>
<evidence type="ECO:0000313" key="13">
    <source>
        <dbReference type="Proteomes" id="UP000186303"/>
    </source>
</evidence>
<accession>A0A1M8A9G6</accession>
<comment type="similarity">
    <text evidence="8">Belongs to the pacC/RIM101 family.</text>
</comment>
<evidence type="ECO:0000313" key="12">
    <source>
        <dbReference type="EMBL" id="SHO78987.1"/>
    </source>
</evidence>
<name>A0A1M8A9G6_MALS4</name>
<dbReference type="EMBL" id="LT671825">
    <property type="protein sequence ID" value="SHO78987.1"/>
    <property type="molecule type" value="Genomic_DNA"/>
</dbReference>
<dbReference type="PROSITE" id="PS50157">
    <property type="entry name" value="ZINC_FINGER_C2H2_2"/>
    <property type="match status" value="2"/>
</dbReference>
<dbReference type="SUPFAM" id="SSF57667">
    <property type="entry name" value="beta-beta-alpha zinc fingers"/>
    <property type="match status" value="2"/>
</dbReference>
<dbReference type="VEuPathDB" id="FungiDB:MSYG_3336"/>
<evidence type="ECO:0000256" key="9">
    <source>
        <dbReference type="PROSITE-ProRule" id="PRU00042"/>
    </source>
</evidence>
<keyword evidence="6" id="KW-0862">Zinc</keyword>
<feature type="region of interest" description="Disordered" evidence="10">
    <location>
        <begin position="402"/>
        <end position="441"/>
    </location>
</feature>
<evidence type="ECO:0000256" key="2">
    <source>
        <dbReference type="ARBA" id="ARBA00022491"/>
    </source>
</evidence>
<dbReference type="GO" id="GO:0008270">
    <property type="term" value="F:zinc ion binding"/>
    <property type="evidence" value="ECO:0007669"/>
    <property type="project" value="UniProtKB-KW"/>
</dbReference>
<evidence type="ECO:0000256" key="1">
    <source>
        <dbReference type="ARBA" id="ARBA00004123"/>
    </source>
</evidence>
<dbReference type="InterPro" id="IPR036236">
    <property type="entry name" value="Znf_C2H2_sf"/>
</dbReference>
<keyword evidence="2" id="KW-0678">Repressor</keyword>
<keyword evidence="3" id="KW-0479">Metal-binding</keyword>
<evidence type="ECO:0000256" key="8">
    <source>
        <dbReference type="ARBA" id="ARBA00038089"/>
    </source>
</evidence>
<feature type="compositionally biased region" description="Low complexity" evidence="10">
    <location>
        <begin position="149"/>
        <end position="163"/>
    </location>
</feature>
<dbReference type="GO" id="GO:0005634">
    <property type="term" value="C:nucleus"/>
    <property type="evidence" value="ECO:0007669"/>
    <property type="project" value="UniProtKB-SubCell"/>
</dbReference>
<keyword evidence="4" id="KW-0677">Repeat</keyword>
<dbReference type="FunFam" id="3.30.160.60:FF:002343">
    <property type="entry name" value="Zinc finger protein 33A"/>
    <property type="match status" value="1"/>
</dbReference>
<keyword evidence="5 9" id="KW-0863">Zinc-finger</keyword>
<sequence length="536" mass="58963">MTTESTESLACRWTGCDKVCENAEVLYRHLCDDHVGRISKNNLCLTCSWDKCGASYGKRDHITSHIRIHTPLKPFSCAVCGKSFKRSQDLKKHGRTHGTVGPSTSVPVSKGADTPASPLNMDCNRSPAQTAEMLVPPELPDNMPTPTFSVGSSRGSKSPSSSPHNVAFDSLKRDKGNSADGRMPEPMYPSLPRYPMSPNYQSYPVASLPNETMSYPPLHSTLDAPYGPPIPESTKRPRSSVDDFWNDVRRKRLQPTYDPSMMDRLDSLLCPQVDQELSDLDLLLNESVNYINNTLPVDTRNLALPTPRSNLADMNAWLLQLGSNLSRQSRQEASSVPMDPAMPPGPALDFGQNLSQWGLTSIPGVEMVPDLTPAAESSWMMPQLAPMDRGLQPVYRQALPLTRAPPISSTRDEDMNDEDTDKVSEAYVPSSSDSLRVLGPGASSRERHMNLVLNLLLALNQRVYVDPNTGHKLPINRHGSWASHRRSSGRLWSSSTKRSPPAPPPAPAMRSPSASREVRQGALPSIAQLLRDVNMN</sequence>
<dbReference type="STRING" id="1230383.A0A1M8A9G6"/>
<dbReference type="GO" id="GO:0045944">
    <property type="term" value="P:positive regulation of transcription by RNA polymerase II"/>
    <property type="evidence" value="ECO:0007669"/>
    <property type="project" value="TreeGrafter"/>
</dbReference>
<dbReference type="OrthoDB" id="6155966at2759"/>
<dbReference type="SMART" id="SM00355">
    <property type="entry name" value="ZnF_C2H2"/>
    <property type="match status" value="3"/>
</dbReference>
<protein>
    <submittedName>
        <fullName evidence="12">Similar to S.cerevisiae protein RIM101 (Cys2His2 zinc-finger transcriptional repressor)</fullName>
    </submittedName>
</protein>
<evidence type="ECO:0000256" key="5">
    <source>
        <dbReference type="ARBA" id="ARBA00022771"/>
    </source>
</evidence>
<evidence type="ECO:0000256" key="4">
    <source>
        <dbReference type="ARBA" id="ARBA00022737"/>
    </source>
</evidence>
<feature type="domain" description="C2H2-type" evidence="11">
    <location>
        <begin position="75"/>
        <end position="102"/>
    </location>
</feature>
<feature type="region of interest" description="Disordered" evidence="10">
    <location>
        <begin position="471"/>
        <end position="525"/>
    </location>
</feature>
<keyword evidence="13" id="KW-1185">Reference proteome</keyword>
<dbReference type="Gene3D" id="3.30.160.60">
    <property type="entry name" value="Classic Zinc Finger"/>
    <property type="match status" value="3"/>
</dbReference>
<dbReference type="PANTHER" id="PTHR47257">
    <property type="entry name" value="PH-RESPONSE TRANSCRIPTION FACTOR PACC/RIM101"/>
    <property type="match status" value="1"/>
</dbReference>
<dbReference type="AlphaFoldDB" id="A0A1M8A9G6"/>
<dbReference type="Pfam" id="PF00096">
    <property type="entry name" value="zf-C2H2"/>
    <property type="match status" value="1"/>
</dbReference>
<keyword evidence="7" id="KW-0539">Nucleus</keyword>
<dbReference type="PANTHER" id="PTHR47257:SF1">
    <property type="entry name" value="PH-RESPONSE TRANSCRIPTION FACTOR PACC_RIM101"/>
    <property type="match status" value="1"/>
</dbReference>
<feature type="domain" description="C2H2-type" evidence="11">
    <location>
        <begin position="45"/>
        <end position="74"/>
    </location>
</feature>
<evidence type="ECO:0000256" key="6">
    <source>
        <dbReference type="ARBA" id="ARBA00022833"/>
    </source>
</evidence>
<dbReference type="InterPro" id="IPR013087">
    <property type="entry name" value="Znf_C2H2_type"/>
</dbReference>
<reference evidence="13" key="1">
    <citation type="journal article" date="2017" name="Nucleic Acids Res.">
        <title>Proteogenomics produces comprehensive and highly accurate protein-coding gene annotation in a complete genome assembly of Malassezia sympodialis.</title>
        <authorList>
            <person name="Zhu Y."/>
            <person name="Engstroem P.G."/>
            <person name="Tellgren-Roth C."/>
            <person name="Baudo C.D."/>
            <person name="Kennell J.C."/>
            <person name="Sun S."/>
            <person name="Billmyre R.B."/>
            <person name="Schroeder M.S."/>
            <person name="Andersson A."/>
            <person name="Holm T."/>
            <person name="Sigurgeirsson B."/>
            <person name="Wu G."/>
            <person name="Sankaranarayanan S.R."/>
            <person name="Siddharthan R."/>
            <person name="Sanyal K."/>
            <person name="Lundeberg J."/>
            <person name="Nystedt B."/>
            <person name="Boekhout T."/>
            <person name="Dawson T.L. Jr."/>
            <person name="Heitman J."/>
            <person name="Scheynius A."/>
            <person name="Lehtioe J."/>
        </authorList>
    </citation>
    <scope>NUCLEOTIDE SEQUENCE [LARGE SCALE GENOMIC DNA]</scope>
    <source>
        <strain evidence="13">ATCC 42132</strain>
    </source>
</reference>
<feature type="region of interest" description="Disordered" evidence="10">
    <location>
        <begin position="136"/>
        <end position="193"/>
    </location>
</feature>
<feature type="region of interest" description="Disordered" evidence="10">
    <location>
        <begin position="90"/>
        <end position="124"/>
    </location>
</feature>
<proteinExistence type="inferred from homology"/>
<evidence type="ECO:0000256" key="10">
    <source>
        <dbReference type="SAM" id="MobiDB-lite"/>
    </source>
</evidence>
<dbReference type="Proteomes" id="UP000186303">
    <property type="component" value="Chromosome 5"/>
</dbReference>
<comment type="subcellular location">
    <subcellularLocation>
        <location evidence="1">Nucleus</location>
    </subcellularLocation>
</comment>
<gene>
    <name evidence="12" type="ORF">MSYG_3336</name>
</gene>
<evidence type="ECO:0000256" key="3">
    <source>
        <dbReference type="ARBA" id="ARBA00022723"/>
    </source>
</evidence>